<gene>
    <name evidence="1" type="ORF">ILEXP_LOCUS25134</name>
</gene>
<sequence length="88" mass="9284">MHGTSFLLAAAKCKCKPIFSVEGAWGTMATTMSKKQANTNAGEEGQIAKDKADPIVALSRPPPVPPVLGPLVALTLLETWSSWDSSDD</sequence>
<accession>A0ABC8SHB4</accession>
<dbReference type="Proteomes" id="UP001642360">
    <property type="component" value="Unassembled WGS sequence"/>
</dbReference>
<evidence type="ECO:0000313" key="1">
    <source>
        <dbReference type="EMBL" id="CAK9156588.1"/>
    </source>
</evidence>
<name>A0ABC8SHB4_9AQUA</name>
<protein>
    <submittedName>
        <fullName evidence="1">Uncharacterized protein</fullName>
    </submittedName>
</protein>
<dbReference type="EMBL" id="CAUOFW020002881">
    <property type="protein sequence ID" value="CAK9156588.1"/>
    <property type="molecule type" value="Genomic_DNA"/>
</dbReference>
<organism evidence="1 2">
    <name type="scientific">Ilex paraguariensis</name>
    <name type="common">yerba mate</name>
    <dbReference type="NCBI Taxonomy" id="185542"/>
    <lineage>
        <taxon>Eukaryota</taxon>
        <taxon>Viridiplantae</taxon>
        <taxon>Streptophyta</taxon>
        <taxon>Embryophyta</taxon>
        <taxon>Tracheophyta</taxon>
        <taxon>Spermatophyta</taxon>
        <taxon>Magnoliopsida</taxon>
        <taxon>eudicotyledons</taxon>
        <taxon>Gunneridae</taxon>
        <taxon>Pentapetalae</taxon>
        <taxon>asterids</taxon>
        <taxon>campanulids</taxon>
        <taxon>Aquifoliales</taxon>
        <taxon>Aquifoliaceae</taxon>
        <taxon>Ilex</taxon>
    </lineage>
</organism>
<reference evidence="1 2" key="1">
    <citation type="submission" date="2024-02" db="EMBL/GenBank/DDBJ databases">
        <authorList>
            <person name="Vignale AGUSTIN F."/>
            <person name="Sosa J E."/>
            <person name="Modenutti C."/>
        </authorList>
    </citation>
    <scope>NUCLEOTIDE SEQUENCE [LARGE SCALE GENOMIC DNA]</scope>
</reference>
<evidence type="ECO:0000313" key="2">
    <source>
        <dbReference type="Proteomes" id="UP001642360"/>
    </source>
</evidence>
<proteinExistence type="predicted"/>
<dbReference type="AlphaFoldDB" id="A0ABC8SHB4"/>
<comment type="caution">
    <text evidence="1">The sequence shown here is derived from an EMBL/GenBank/DDBJ whole genome shotgun (WGS) entry which is preliminary data.</text>
</comment>
<keyword evidence="2" id="KW-1185">Reference proteome</keyword>